<evidence type="ECO:0008006" key="5">
    <source>
        <dbReference type="Google" id="ProtNLM"/>
    </source>
</evidence>
<proteinExistence type="predicted"/>
<feature type="chain" id="PRO_5035824779" description="Transmembrane protein" evidence="2">
    <location>
        <begin position="24"/>
        <end position="181"/>
    </location>
</feature>
<feature type="compositionally biased region" description="Basic and acidic residues" evidence="1">
    <location>
        <begin position="158"/>
        <end position="167"/>
    </location>
</feature>
<evidence type="ECO:0000313" key="4">
    <source>
        <dbReference type="Proteomes" id="UP000692954"/>
    </source>
</evidence>
<evidence type="ECO:0000256" key="2">
    <source>
        <dbReference type="SAM" id="SignalP"/>
    </source>
</evidence>
<dbReference type="AlphaFoldDB" id="A0A8S1PXZ1"/>
<keyword evidence="4" id="KW-1185">Reference proteome</keyword>
<protein>
    <recommendedName>
        <fullName evidence="5">Transmembrane protein</fullName>
    </recommendedName>
</protein>
<accession>A0A8S1PXZ1</accession>
<sequence>MYENSRLLKRILIYLLIIQQHLTNSINNLDRMQKDREILENLPKKNKTYQLKQRLYNKKFIKEMKKYLKICNRFIKNMQLGKMLIVQDQKKERIENIEVLFNISIIKCKNMNIQQSEKLETNEQRLLRLYKKNNKKLLKTNQEQKEKDKKQKNKKTKKSQDKKENKGKNNKSQKLDSVSQK</sequence>
<gene>
    <name evidence="3" type="ORF">PSON_ATCC_30995.1.T0900112</name>
</gene>
<feature type="region of interest" description="Disordered" evidence="1">
    <location>
        <begin position="133"/>
        <end position="181"/>
    </location>
</feature>
<feature type="signal peptide" evidence="2">
    <location>
        <begin position="1"/>
        <end position="23"/>
    </location>
</feature>
<evidence type="ECO:0000313" key="3">
    <source>
        <dbReference type="EMBL" id="CAD8108075.1"/>
    </source>
</evidence>
<organism evidence="3 4">
    <name type="scientific">Paramecium sonneborni</name>
    <dbReference type="NCBI Taxonomy" id="65129"/>
    <lineage>
        <taxon>Eukaryota</taxon>
        <taxon>Sar</taxon>
        <taxon>Alveolata</taxon>
        <taxon>Ciliophora</taxon>
        <taxon>Intramacronucleata</taxon>
        <taxon>Oligohymenophorea</taxon>
        <taxon>Peniculida</taxon>
        <taxon>Parameciidae</taxon>
        <taxon>Paramecium</taxon>
    </lineage>
</organism>
<dbReference type="Proteomes" id="UP000692954">
    <property type="component" value="Unassembled WGS sequence"/>
</dbReference>
<reference evidence="3" key="1">
    <citation type="submission" date="2021-01" db="EMBL/GenBank/DDBJ databases">
        <authorList>
            <consortium name="Genoscope - CEA"/>
            <person name="William W."/>
        </authorList>
    </citation>
    <scope>NUCLEOTIDE SEQUENCE</scope>
</reference>
<name>A0A8S1PXZ1_9CILI</name>
<dbReference type="EMBL" id="CAJJDN010000090">
    <property type="protein sequence ID" value="CAD8108075.1"/>
    <property type="molecule type" value="Genomic_DNA"/>
</dbReference>
<feature type="compositionally biased region" description="Polar residues" evidence="1">
    <location>
        <begin position="170"/>
        <end position="181"/>
    </location>
</feature>
<comment type="caution">
    <text evidence="3">The sequence shown here is derived from an EMBL/GenBank/DDBJ whole genome shotgun (WGS) entry which is preliminary data.</text>
</comment>
<evidence type="ECO:0000256" key="1">
    <source>
        <dbReference type="SAM" id="MobiDB-lite"/>
    </source>
</evidence>
<keyword evidence="2" id="KW-0732">Signal</keyword>